<evidence type="ECO:0000256" key="1">
    <source>
        <dbReference type="SAM" id="MobiDB-lite"/>
    </source>
</evidence>
<dbReference type="EMBL" id="SLWX01000003">
    <property type="protein sequence ID" value="TCO77248.1"/>
    <property type="molecule type" value="Genomic_DNA"/>
</dbReference>
<gene>
    <name evidence="2" type="ORF">EV688_103263</name>
</gene>
<dbReference type="Proteomes" id="UP000294980">
    <property type="component" value="Unassembled WGS sequence"/>
</dbReference>
<comment type="caution">
    <text evidence="2">The sequence shown here is derived from an EMBL/GenBank/DDBJ whole genome shotgun (WGS) entry which is preliminary data.</text>
</comment>
<name>A0A4R2L3U7_9GAMM</name>
<feature type="compositionally biased region" description="Basic residues" evidence="1">
    <location>
        <begin position="65"/>
        <end position="77"/>
    </location>
</feature>
<evidence type="ECO:0000313" key="2">
    <source>
        <dbReference type="EMBL" id="TCO77248.1"/>
    </source>
</evidence>
<dbReference type="OrthoDB" id="5737394at2"/>
<evidence type="ECO:0000313" key="3">
    <source>
        <dbReference type="Proteomes" id="UP000294980"/>
    </source>
</evidence>
<dbReference type="AlphaFoldDB" id="A0A4R2L3U7"/>
<proteinExistence type="predicted"/>
<feature type="region of interest" description="Disordered" evidence="1">
    <location>
        <begin position="1"/>
        <end position="86"/>
    </location>
</feature>
<keyword evidence="3" id="KW-1185">Reference proteome</keyword>
<dbReference type="RefSeq" id="WP_117317074.1">
    <property type="nucleotide sequence ID" value="NZ_QQSW01000008.1"/>
</dbReference>
<accession>A0A4R2L3U7</accession>
<sequence length="193" mass="21023">MAEETNATIESPESPAKAAPKRKTAARKTAARKTAATGATTRKTAARKTTARKTAASKSAASKATTRRKTAPRKTAARKASPDIAARAREASRGAFLASLGFYGKAFDQVQDQFSTVQSQLESRRKKADKLYADLVKRGEKVEKKALSAIDDIDLSRLEFTSITDRKQLEARLGKVRKRFSELRESVSFNSAA</sequence>
<feature type="compositionally biased region" description="Polar residues" evidence="1">
    <location>
        <begin position="1"/>
        <end position="11"/>
    </location>
</feature>
<protein>
    <submittedName>
        <fullName evidence="2">Uncharacterized protein</fullName>
    </submittedName>
</protein>
<reference evidence="2 3" key="1">
    <citation type="submission" date="2019-03" db="EMBL/GenBank/DDBJ databases">
        <title>Genomic Encyclopedia of Type Strains, Phase IV (KMG-IV): sequencing the most valuable type-strain genomes for metagenomic binning, comparative biology and taxonomic classification.</title>
        <authorList>
            <person name="Goeker M."/>
        </authorList>
    </citation>
    <scope>NUCLEOTIDE SEQUENCE [LARGE SCALE GENOMIC DNA]</scope>
    <source>
        <strain evidence="2 3">DSM 23344</strain>
    </source>
</reference>
<organism evidence="2 3">
    <name type="scientific">Chromatocurvus halotolerans</name>
    <dbReference type="NCBI Taxonomy" id="1132028"/>
    <lineage>
        <taxon>Bacteria</taxon>
        <taxon>Pseudomonadati</taxon>
        <taxon>Pseudomonadota</taxon>
        <taxon>Gammaproteobacteria</taxon>
        <taxon>Cellvibrionales</taxon>
        <taxon>Halieaceae</taxon>
        <taxon>Chromatocurvus</taxon>
    </lineage>
</organism>
<feature type="compositionally biased region" description="Low complexity" evidence="1">
    <location>
        <begin position="52"/>
        <end position="64"/>
    </location>
</feature>
<feature type="compositionally biased region" description="Basic residues" evidence="1">
    <location>
        <begin position="19"/>
        <end position="31"/>
    </location>
</feature>
<feature type="compositionally biased region" description="Low complexity" evidence="1">
    <location>
        <begin position="32"/>
        <end position="43"/>
    </location>
</feature>